<name>A0AAV2ZC73_9STRA</name>
<evidence type="ECO:0000313" key="2">
    <source>
        <dbReference type="Proteomes" id="UP001146120"/>
    </source>
</evidence>
<comment type="caution">
    <text evidence="1">The sequence shown here is derived from an EMBL/GenBank/DDBJ whole genome shotgun (WGS) entry which is preliminary data.</text>
</comment>
<dbReference type="Proteomes" id="UP001146120">
    <property type="component" value="Unassembled WGS sequence"/>
</dbReference>
<keyword evidence="2" id="KW-1185">Reference proteome</keyword>
<reference evidence="1" key="1">
    <citation type="submission" date="2022-11" db="EMBL/GenBank/DDBJ databases">
        <authorList>
            <person name="Morgan W.R."/>
            <person name="Tartar A."/>
        </authorList>
    </citation>
    <scope>NUCLEOTIDE SEQUENCE</scope>
    <source>
        <strain evidence="1">ARSEF 373</strain>
    </source>
</reference>
<reference evidence="1" key="2">
    <citation type="journal article" date="2023" name="Microbiol Resour">
        <title>Decontamination and Annotation of the Draft Genome Sequence of the Oomycete Lagenidium giganteum ARSEF 373.</title>
        <authorList>
            <person name="Morgan W.R."/>
            <person name="Tartar A."/>
        </authorList>
    </citation>
    <scope>NUCLEOTIDE SEQUENCE</scope>
    <source>
        <strain evidence="1">ARSEF 373</strain>
    </source>
</reference>
<protein>
    <submittedName>
        <fullName evidence="1">Uncharacterized protein</fullName>
    </submittedName>
</protein>
<dbReference type="EMBL" id="DAKRPA010000024">
    <property type="protein sequence ID" value="DBA02982.1"/>
    <property type="molecule type" value="Genomic_DNA"/>
</dbReference>
<sequence length="40" mass="4718">MEARTSIDALKKVFCEGRTWKRIEIEAKWEEYEGMTPAVD</sequence>
<gene>
    <name evidence="1" type="ORF">N0F65_003170</name>
</gene>
<evidence type="ECO:0000313" key="1">
    <source>
        <dbReference type="EMBL" id="DBA02982.1"/>
    </source>
</evidence>
<dbReference type="AlphaFoldDB" id="A0AAV2ZC73"/>
<accession>A0AAV2ZC73</accession>
<proteinExistence type="predicted"/>
<organism evidence="1 2">
    <name type="scientific">Lagenidium giganteum</name>
    <dbReference type="NCBI Taxonomy" id="4803"/>
    <lineage>
        <taxon>Eukaryota</taxon>
        <taxon>Sar</taxon>
        <taxon>Stramenopiles</taxon>
        <taxon>Oomycota</taxon>
        <taxon>Peronosporomycetes</taxon>
        <taxon>Pythiales</taxon>
        <taxon>Pythiaceae</taxon>
    </lineage>
</organism>